<comment type="similarity">
    <text evidence="1">Belongs to the phosphatidyl serine synthase family.</text>
</comment>
<keyword evidence="1" id="KW-0444">Lipid biosynthesis</keyword>
<dbReference type="InterPro" id="IPR004277">
    <property type="entry name" value="PSS"/>
</dbReference>
<feature type="non-terminal residue" evidence="2">
    <location>
        <position position="1"/>
    </location>
</feature>
<proteinExistence type="inferred from homology"/>
<dbReference type="GO" id="GO:0006659">
    <property type="term" value="P:phosphatidylserine biosynthetic process"/>
    <property type="evidence" value="ECO:0007669"/>
    <property type="project" value="UniProtKB-UniRule"/>
</dbReference>
<dbReference type="EC" id="2.7.8.29" evidence="1"/>
<name>A0ABD2PN13_9PLAT</name>
<organism evidence="2 3">
    <name type="scientific">Cichlidogyrus casuarinus</name>
    <dbReference type="NCBI Taxonomy" id="1844966"/>
    <lineage>
        <taxon>Eukaryota</taxon>
        <taxon>Metazoa</taxon>
        <taxon>Spiralia</taxon>
        <taxon>Lophotrochozoa</taxon>
        <taxon>Platyhelminthes</taxon>
        <taxon>Monogenea</taxon>
        <taxon>Monopisthocotylea</taxon>
        <taxon>Dactylogyridea</taxon>
        <taxon>Ancyrocephalidae</taxon>
        <taxon>Cichlidogyrus</taxon>
    </lineage>
</organism>
<dbReference type="Pfam" id="PF03034">
    <property type="entry name" value="PSS"/>
    <property type="match status" value="1"/>
</dbReference>
<dbReference type="Proteomes" id="UP001626550">
    <property type="component" value="Unassembled WGS sequence"/>
</dbReference>
<sequence length="123" mass="14437">VVELNSFLLKHVFIVKPTHPLTLTRLALVCVASAPAIRQFYQYTVNPSVKRLGSQTWIFLAITVVELLIFFKLGSQHFERTILMNVVYWLMWNALSSFLTVYFCLYLERRKQPQREISDKKTL</sequence>
<evidence type="ECO:0000313" key="2">
    <source>
        <dbReference type="EMBL" id="KAL3308897.1"/>
    </source>
</evidence>
<comment type="caution">
    <text evidence="1">Lacks conserved residue(s) required for the propagation of feature annotation.</text>
</comment>
<keyword evidence="1" id="KW-1208">Phospholipid metabolism</keyword>
<dbReference type="AlphaFoldDB" id="A0ABD2PN13"/>
<keyword evidence="1" id="KW-0808">Transferase</keyword>
<comment type="catalytic activity">
    <reaction evidence="1">
        <text>a 1,2-diacyl-sn-glycero-3-phosphoethanolamine + L-serine = a 1,2-diacyl-sn-glycero-3-phospho-L-serine + ethanolamine</text>
        <dbReference type="Rhea" id="RHEA:27606"/>
        <dbReference type="ChEBI" id="CHEBI:33384"/>
        <dbReference type="ChEBI" id="CHEBI:57262"/>
        <dbReference type="ChEBI" id="CHEBI:57603"/>
        <dbReference type="ChEBI" id="CHEBI:64612"/>
        <dbReference type="EC" id="2.7.8.29"/>
    </reaction>
</comment>
<comment type="pathway">
    <text evidence="1">Phospholipid metabolism; phosphatidylserine biosynthesis.</text>
</comment>
<evidence type="ECO:0000313" key="3">
    <source>
        <dbReference type="Proteomes" id="UP001626550"/>
    </source>
</evidence>
<keyword evidence="1" id="KW-0812">Transmembrane</keyword>
<gene>
    <name evidence="2" type="primary">PTDSS1_2</name>
    <name evidence="2" type="ORF">Ciccas_012565</name>
</gene>
<accession>A0ABD2PN13</accession>
<feature type="transmembrane region" description="Helical" evidence="1">
    <location>
        <begin position="57"/>
        <end position="74"/>
    </location>
</feature>
<keyword evidence="3" id="KW-1185">Reference proteome</keyword>
<keyword evidence="1" id="KW-0472">Membrane</keyword>
<reference evidence="2 3" key="1">
    <citation type="submission" date="2024-11" db="EMBL/GenBank/DDBJ databases">
        <title>Adaptive evolution of stress response genes in parasites aligns with host niche diversity.</title>
        <authorList>
            <person name="Hahn C."/>
            <person name="Resl P."/>
        </authorList>
    </citation>
    <scope>NUCLEOTIDE SEQUENCE [LARGE SCALE GENOMIC DNA]</scope>
    <source>
        <strain evidence="2">EGGRZ-B1_66</strain>
        <tissue evidence="2">Body</tissue>
    </source>
</reference>
<dbReference type="GO" id="GO:0106245">
    <property type="term" value="F:L-serine-phosphatidylethanolamine phosphatidyltransferase activity"/>
    <property type="evidence" value="ECO:0007669"/>
    <property type="project" value="UniProtKB-UniRule"/>
</dbReference>
<comment type="function">
    <text evidence="1">Catalyzes a base-exchange reaction in which the polar head group of phosphatidylethanolamine (PE) is replaced by L-serine.</text>
</comment>
<dbReference type="EMBL" id="JBJKFK010004557">
    <property type="protein sequence ID" value="KAL3308897.1"/>
    <property type="molecule type" value="Genomic_DNA"/>
</dbReference>
<comment type="caution">
    <text evidence="2">The sequence shown here is derived from an EMBL/GenBank/DDBJ whole genome shotgun (WGS) entry which is preliminary data.</text>
</comment>
<comment type="subcellular location">
    <subcellularLocation>
        <location evidence="1">Endoplasmic reticulum membrane</location>
        <topology evidence="1">Multi-pass membrane protein</topology>
    </subcellularLocation>
</comment>
<keyword evidence="1" id="KW-0594">Phospholipid biosynthesis</keyword>
<keyword evidence="1" id="KW-0256">Endoplasmic reticulum</keyword>
<protein>
    <recommendedName>
        <fullName evidence="1">Phosphatidylserine synthase</fullName>
        <ecNumber evidence="1">2.7.8.29</ecNumber>
    </recommendedName>
    <alternativeName>
        <fullName evidence="1">Serine-exchange enzyme</fullName>
    </alternativeName>
</protein>
<keyword evidence="1" id="KW-1133">Transmembrane helix</keyword>
<feature type="transmembrane region" description="Helical" evidence="1">
    <location>
        <begin position="86"/>
        <end position="107"/>
    </location>
</feature>
<evidence type="ECO:0000256" key="1">
    <source>
        <dbReference type="RuleBase" id="RU368094"/>
    </source>
</evidence>
<dbReference type="GO" id="GO:0005789">
    <property type="term" value="C:endoplasmic reticulum membrane"/>
    <property type="evidence" value="ECO:0007669"/>
    <property type="project" value="UniProtKB-SubCell"/>
</dbReference>
<keyword evidence="1" id="KW-0443">Lipid metabolism</keyword>